<dbReference type="InterPro" id="IPR000086">
    <property type="entry name" value="NUDIX_hydrolase_dom"/>
</dbReference>
<evidence type="ECO:0000313" key="3">
    <source>
        <dbReference type="EMBL" id="SHF58131.1"/>
    </source>
</evidence>
<dbReference type="GO" id="GO:0005829">
    <property type="term" value="C:cytosol"/>
    <property type="evidence" value="ECO:0007669"/>
    <property type="project" value="TreeGrafter"/>
</dbReference>
<sequence>MAYEVRSSQTRYDGAIIRVRTDEVVQPDGETATREVVEHADSVAIVALDDRERVLLIEQYRHPLAAHLCEIPAGLRDEEGEDPLDTARRELAEETGVSAGSWRTLVDVRTSPGILDETCRIYLARDLTEGDRTGAATGEEAELEARWTPLAEAVAMVFDGRITDALAVSGLLAAARVTAGQNADRDADMAWPG</sequence>
<dbReference type="AlphaFoldDB" id="A0A1M5CTR1"/>
<evidence type="ECO:0000313" key="4">
    <source>
        <dbReference type="Proteomes" id="UP000186132"/>
    </source>
</evidence>
<dbReference type="GO" id="GO:0006753">
    <property type="term" value="P:nucleoside phosphate metabolic process"/>
    <property type="evidence" value="ECO:0007669"/>
    <property type="project" value="TreeGrafter"/>
</dbReference>
<dbReference type="GO" id="GO:0019693">
    <property type="term" value="P:ribose phosphate metabolic process"/>
    <property type="evidence" value="ECO:0007669"/>
    <property type="project" value="TreeGrafter"/>
</dbReference>
<dbReference type="GO" id="GO:0016787">
    <property type="term" value="F:hydrolase activity"/>
    <property type="evidence" value="ECO:0007669"/>
    <property type="project" value="UniProtKB-KW"/>
</dbReference>
<dbReference type="EMBL" id="FQVU01000001">
    <property type="protein sequence ID" value="SHF58131.1"/>
    <property type="molecule type" value="Genomic_DNA"/>
</dbReference>
<feature type="domain" description="Nudix hydrolase" evidence="2">
    <location>
        <begin position="38"/>
        <end position="170"/>
    </location>
</feature>
<reference evidence="3 4" key="1">
    <citation type="submission" date="2016-11" db="EMBL/GenBank/DDBJ databases">
        <authorList>
            <person name="Jaros S."/>
            <person name="Januszkiewicz K."/>
            <person name="Wedrychowicz H."/>
        </authorList>
    </citation>
    <scope>NUCLEOTIDE SEQUENCE [LARGE SCALE GENOMIC DNA]</scope>
    <source>
        <strain evidence="3 4">DSM 45627</strain>
    </source>
</reference>
<dbReference type="PROSITE" id="PS51462">
    <property type="entry name" value="NUDIX"/>
    <property type="match status" value="1"/>
</dbReference>
<evidence type="ECO:0000259" key="2">
    <source>
        <dbReference type="PROSITE" id="PS51462"/>
    </source>
</evidence>
<dbReference type="PANTHER" id="PTHR11839">
    <property type="entry name" value="UDP/ADP-SUGAR PYROPHOSPHATASE"/>
    <property type="match status" value="1"/>
</dbReference>
<dbReference type="RefSeq" id="WP_143167925.1">
    <property type="nucleotide sequence ID" value="NZ_FQVU01000001.1"/>
</dbReference>
<protein>
    <submittedName>
        <fullName evidence="3">ADP-ribose pyrophosphatase</fullName>
    </submittedName>
</protein>
<name>A0A1M5CTR1_9ACTN</name>
<keyword evidence="4" id="KW-1185">Reference proteome</keyword>
<keyword evidence="1" id="KW-0378">Hydrolase</keyword>
<gene>
    <name evidence="3" type="ORF">SAMN05443575_0350</name>
</gene>
<dbReference type="STRING" id="1206085.SAMN05443575_0350"/>
<accession>A0A1M5CTR1</accession>
<dbReference type="Proteomes" id="UP000186132">
    <property type="component" value="Unassembled WGS sequence"/>
</dbReference>
<dbReference type="CDD" id="cd24158">
    <property type="entry name" value="NUDIX_ADPRase_Rv1700"/>
    <property type="match status" value="1"/>
</dbReference>
<dbReference type="Pfam" id="PF00293">
    <property type="entry name" value="NUDIX"/>
    <property type="match status" value="1"/>
</dbReference>
<proteinExistence type="predicted"/>
<evidence type="ECO:0000256" key="1">
    <source>
        <dbReference type="ARBA" id="ARBA00022801"/>
    </source>
</evidence>
<dbReference type="SUPFAM" id="SSF55811">
    <property type="entry name" value="Nudix"/>
    <property type="match status" value="1"/>
</dbReference>
<dbReference type="Gene3D" id="3.90.79.10">
    <property type="entry name" value="Nucleoside Triphosphate Pyrophosphohydrolase"/>
    <property type="match status" value="1"/>
</dbReference>
<dbReference type="InterPro" id="IPR015797">
    <property type="entry name" value="NUDIX_hydrolase-like_dom_sf"/>
</dbReference>
<dbReference type="OrthoDB" id="9806150at2"/>
<organism evidence="3 4">
    <name type="scientific">Jatrophihabitans endophyticus</name>
    <dbReference type="NCBI Taxonomy" id="1206085"/>
    <lineage>
        <taxon>Bacteria</taxon>
        <taxon>Bacillati</taxon>
        <taxon>Actinomycetota</taxon>
        <taxon>Actinomycetes</taxon>
        <taxon>Jatrophihabitantales</taxon>
        <taxon>Jatrophihabitantaceae</taxon>
        <taxon>Jatrophihabitans</taxon>
    </lineage>
</organism>
<dbReference type="PANTHER" id="PTHR11839:SF31">
    <property type="entry name" value="ADP-RIBOSE PYROPHOSPHATASE"/>
    <property type="match status" value="1"/>
</dbReference>